<proteinExistence type="predicted"/>
<reference evidence="2" key="2">
    <citation type="submission" date="2021-08" db="EMBL/GenBank/DDBJ databases">
        <authorList>
            <person name="Tani A."/>
            <person name="Ola A."/>
            <person name="Ogura Y."/>
            <person name="Katsura K."/>
            <person name="Hayashi T."/>
        </authorList>
    </citation>
    <scope>NUCLEOTIDE SEQUENCE</scope>
    <source>
        <strain evidence="2">DSM 23632</strain>
    </source>
</reference>
<evidence type="ECO:0008006" key="4">
    <source>
        <dbReference type="Google" id="ProtNLM"/>
    </source>
</evidence>
<reference evidence="2" key="1">
    <citation type="journal article" date="2021" name="Front. Microbiol.">
        <title>Comprehensive Comparative Genomics and Phenotyping of Methylobacterium Species.</title>
        <authorList>
            <person name="Alessa O."/>
            <person name="Ogura Y."/>
            <person name="Fujitani Y."/>
            <person name="Takami H."/>
            <person name="Hayashi T."/>
            <person name="Sahin N."/>
            <person name="Tani A."/>
        </authorList>
    </citation>
    <scope>NUCLEOTIDE SEQUENCE</scope>
    <source>
        <strain evidence="2">DSM 23632</strain>
    </source>
</reference>
<accession>A0ABQ4U6A5</accession>
<evidence type="ECO:0000313" key="3">
    <source>
        <dbReference type="Proteomes" id="UP001055057"/>
    </source>
</evidence>
<protein>
    <recommendedName>
        <fullName evidence="4">DUF429 domain-containing protein</fullName>
    </recommendedName>
</protein>
<evidence type="ECO:0000313" key="2">
    <source>
        <dbReference type="EMBL" id="GJE62397.1"/>
    </source>
</evidence>
<dbReference type="Pfam" id="PF04250">
    <property type="entry name" value="DUF429"/>
    <property type="match status" value="1"/>
</dbReference>
<sequence>MARWIAGLDGCRGAWAGVLLDLDDPERHRAALFAHVADLLDAPEAPVSVGIDIPIGLPDRVLGYGREPDRAARALLGPARSSVFPVPPRAAIEAPDYAQAKALSRAASEPPFAPSIQCWNICPAIRQVDGLLRTRPDLVHRLHEVHPEVAFFRMNGDRPLGLAKKGAQRQAALDLRRRLLLGAGLPQSLVASQKPRGVGADDHVDAMAALVVARDVLLGRAGSLPETPGHDAHGLPVVIRTPERPA</sequence>
<dbReference type="RefSeq" id="WP_238185032.1">
    <property type="nucleotide sequence ID" value="NZ_BPRB01000316.1"/>
</dbReference>
<name>A0ABQ4U6A5_9HYPH</name>
<dbReference type="Proteomes" id="UP001055057">
    <property type="component" value="Unassembled WGS sequence"/>
</dbReference>
<keyword evidence="3" id="KW-1185">Reference proteome</keyword>
<dbReference type="InterPro" id="IPR007362">
    <property type="entry name" value="DUF429"/>
</dbReference>
<evidence type="ECO:0000256" key="1">
    <source>
        <dbReference type="SAM" id="MobiDB-lite"/>
    </source>
</evidence>
<comment type="caution">
    <text evidence="2">The sequence shown here is derived from an EMBL/GenBank/DDBJ whole genome shotgun (WGS) entry which is preliminary data.</text>
</comment>
<feature type="region of interest" description="Disordered" evidence="1">
    <location>
        <begin position="223"/>
        <end position="246"/>
    </location>
</feature>
<gene>
    <name evidence="2" type="ORF">MPOCJGCO_4530</name>
</gene>
<organism evidence="2 3">
    <name type="scientific">Methylobacterium trifolii</name>
    <dbReference type="NCBI Taxonomy" id="1003092"/>
    <lineage>
        <taxon>Bacteria</taxon>
        <taxon>Pseudomonadati</taxon>
        <taxon>Pseudomonadota</taxon>
        <taxon>Alphaproteobacteria</taxon>
        <taxon>Hyphomicrobiales</taxon>
        <taxon>Methylobacteriaceae</taxon>
        <taxon>Methylobacterium</taxon>
    </lineage>
</organism>
<dbReference type="EMBL" id="BPRB01000316">
    <property type="protein sequence ID" value="GJE62397.1"/>
    <property type="molecule type" value="Genomic_DNA"/>
</dbReference>